<keyword evidence="4 7" id="KW-0472">Membrane</keyword>
<keyword evidence="3 7" id="KW-0812">Transmembrane</keyword>
<evidence type="ECO:0000256" key="2">
    <source>
        <dbReference type="ARBA" id="ARBA00022452"/>
    </source>
</evidence>
<dbReference type="RefSeq" id="WP_283764464.1">
    <property type="nucleotide sequence ID" value="NZ_JAQPOK010000154.1"/>
</dbReference>
<dbReference type="PANTHER" id="PTHR30026">
    <property type="entry name" value="OUTER MEMBRANE PROTEIN TOLC"/>
    <property type="match status" value="1"/>
</dbReference>
<keyword evidence="7" id="KW-1133">Transmembrane helix</keyword>
<sequence length="512" mass="58334">MNLDPFLLSIRKLLHLSLVSGGIFASYTLVFCVSFPVQASSRPEQTVHSEQNLEQKPLSLAIADVVQLVVENNTDIKNAYLDRIAQRQDLAVAEDKFRPDLTPRLLLNARRESIGPIINQSEGLDIGASLNTELPIGTEITLDWRTLRRLERQYGSTAPFDQRGLNHEIRLELTQPLLRGSRVDVNRASIDRARLTNQVQILQVKSTLIDRVTEAIILYRQLFQRQKELDIAQLTLENSRRLLEVTEALIQAGRRAPVERIQGEADVANQELRVLDAENALDQARLELLDLLELDQDLAITAQPPKLEDRPILDVENLFALALDNNPSYLQAQLNQEIANSNLIEAADNRRWNLDLEADYNWLPSNLVETRSDLTLALTLSKTWGDLQPEQQFEQSQVNVRKSQNTIDQVYSSLNIDINNRIRDIQLTWEQVEQSQSTTELVQQQLEAEETKLRLGIQGTSLNDIIRFQNDLANAQQNELRVLIQYLNALTRLDQSLGVTLEEWNLIQNLSD</sequence>
<protein>
    <submittedName>
        <fullName evidence="8">TolC family protein</fullName>
    </submittedName>
</protein>
<gene>
    <name evidence="8" type="ORF">PJF56_20075</name>
</gene>
<evidence type="ECO:0000313" key="9">
    <source>
        <dbReference type="Proteomes" id="UP001231370"/>
    </source>
</evidence>
<evidence type="ECO:0000256" key="7">
    <source>
        <dbReference type="SAM" id="Phobius"/>
    </source>
</evidence>
<evidence type="ECO:0000256" key="5">
    <source>
        <dbReference type="ARBA" id="ARBA00023237"/>
    </source>
</evidence>
<keyword evidence="5" id="KW-0998">Cell outer membrane</keyword>
<dbReference type="Proteomes" id="UP001231370">
    <property type="component" value="Unassembled WGS sequence"/>
</dbReference>
<evidence type="ECO:0000256" key="4">
    <source>
        <dbReference type="ARBA" id="ARBA00023136"/>
    </source>
</evidence>
<keyword evidence="6" id="KW-0175">Coiled coil</keyword>
<organism evidence="8 9">
    <name type="scientific">Roseofilum halophilum BLCC-M91</name>
    <dbReference type="NCBI Taxonomy" id="3022259"/>
    <lineage>
        <taxon>Bacteria</taxon>
        <taxon>Bacillati</taxon>
        <taxon>Cyanobacteriota</taxon>
        <taxon>Cyanophyceae</taxon>
        <taxon>Desertifilales</taxon>
        <taxon>Desertifilaceae</taxon>
        <taxon>Roseofilum</taxon>
        <taxon>Roseofilum halophilum</taxon>
    </lineage>
</organism>
<dbReference type="SUPFAM" id="SSF56954">
    <property type="entry name" value="Outer membrane efflux proteins (OEP)"/>
    <property type="match status" value="1"/>
</dbReference>
<accession>A0ABT7BS96</accession>
<proteinExistence type="predicted"/>
<evidence type="ECO:0000313" key="8">
    <source>
        <dbReference type="EMBL" id="MDJ1181163.1"/>
    </source>
</evidence>
<feature type="transmembrane region" description="Helical" evidence="7">
    <location>
        <begin position="12"/>
        <end position="37"/>
    </location>
</feature>
<evidence type="ECO:0000256" key="1">
    <source>
        <dbReference type="ARBA" id="ARBA00004442"/>
    </source>
</evidence>
<keyword evidence="2" id="KW-1134">Transmembrane beta strand</keyword>
<name>A0ABT7BS96_9CYAN</name>
<evidence type="ECO:0000256" key="6">
    <source>
        <dbReference type="SAM" id="Coils"/>
    </source>
</evidence>
<dbReference type="InterPro" id="IPR051906">
    <property type="entry name" value="TolC-like"/>
</dbReference>
<feature type="coiled-coil region" evidence="6">
    <location>
        <begin position="258"/>
        <end position="294"/>
    </location>
</feature>
<reference evidence="8 9" key="1">
    <citation type="submission" date="2023-01" db="EMBL/GenBank/DDBJ databases">
        <title>Novel diversity within Roseofilum (Cyanobacteria; Desertifilaceae) from marine benthic mats with descriptions of four novel species.</title>
        <authorList>
            <person name="Wang Y."/>
            <person name="Berthold D.E."/>
            <person name="Hu J."/>
            <person name="Lefler F.W."/>
            <person name="Laughinghouse H.D. IV."/>
        </authorList>
    </citation>
    <scope>NUCLEOTIDE SEQUENCE [LARGE SCALE GENOMIC DNA]</scope>
    <source>
        <strain evidence="8 9">BLCC-M91</strain>
    </source>
</reference>
<comment type="subcellular location">
    <subcellularLocation>
        <location evidence="1">Cell outer membrane</location>
    </subcellularLocation>
</comment>
<dbReference type="PANTHER" id="PTHR30026:SF20">
    <property type="entry name" value="OUTER MEMBRANE PROTEIN TOLC"/>
    <property type="match status" value="1"/>
</dbReference>
<evidence type="ECO:0000256" key="3">
    <source>
        <dbReference type="ARBA" id="ARBA00022692"/>
    </source>
</evidence>
<dbReference type="EMBL" id="JAQPOK010000154">
    <property type="protein sequence ID" value="MDJ1181163.1"/>
    <property type="molecule type" value="Genomic_DNA"/>
</dbReference>
<comment type="caution">
    <text evidence="8">The sequence shown here is derived from an EMBL/GenBank/DDBJ whole genome shotgun (WGS) entry which is preliminary data.</text>
</comment>
<keyword evidence="9" id="KW-1185">Reference proteome</keyword>
<dbReference type="Gene3D" id="1.20.1600.10">
    <property type="entry name" value="Outer membrane efflux proteins (OEP)"/>
    <property type="match status" value="1"/>
</dbReference>